<dbReference type="Proteomes" id="UP000283210">
    <property type="component" value="Chromosome 6"/>
</dbReference>
<dbReference type="EMBL" id="CM012442">
    <property type="protein sequence ID" value="RVE71416.1"/>
    <property type="molecule type" value="Genomic_DNA"/>
</dbReference>
<sequence>MAARYLRAAPRGRDGSQTRLQLLQQIFLIFLISAANCSSAFFMDEHLGSPHTHPRRKEDVSEYRPGWSSYQGGDRGFTSRTQAAPPSHRRHGPASLLKSHSGSQKPWYKRKHTLWPNPDVHYSASSPTKHRGSNRGRLGTIELVITPSHQMGRKLDFSHFHPLGALSHIFHALGHLQPQIRVNIPV</sequence>
<dbReference type="AlphaFoldDB" id="A0A3S2N147"/>
<feature type="region of interest" description="Disordered" evidence="1">
    <location>
        <begin position="48"/>
        <end position="105"/>
    </location>
</feature>
<gene>
    <name evidence="3" type="ORF">OJAV_G00051550</name>
</gene>
<evidence type="ECO:0000256" key="1">
    <source>
        <dbReference type="SAM" id="MobiDB-lite"/>
    </source>
</evidence>
<feature type="transmembrane region" description="Helical" evidence="2">
    <location>
        <begin position="20"/>
        <end position="43"/>
    </location>
</feature>
<proteinExistence type="predicted"/>
<evidence type="ECO:0000313" key="4">
    <source>
        <dbReference type="Proteomes" id="UP000283210"/>
    </source>
</evidence>
<evidence type="ECO:0000313" key="3">
    <source>
        <dbReference type="EMBL" id="RVE71416.1"/>
    </source>
</evidence>
<keyword evidence="2" id="KW-0472">Membrane</keyword>
<keyword evidence="4" id="KW-1185">Reference proteome</keyword>
<reference evidence="3 4" key="1">
    <citation type="submission" date="2018-11" db="EMBL/GenBank/DDBJ databases">
        <authorList>
            <person name="Lopez-Roques C."/>
            <person name="Donnadieu C."/>
            <person name="Bouchez O."/>
            <person name="Klopp C."/>
            <person name="Cabau C."/>
            <person name="Zahm M."/>
        </authorList>
    </citation>
    <scope>NUCLEOTIDE SEQUENCE [LARGE SCALE GENOMIC DNA]</scope>
    <source>
        <strain evidence="3">RS831</strain>
        <tissue evidence="3">Whole body</tissue>
    </source>
</reference>
<keyword evidence="2" id="KW-0812">Transmembrane</keyword>
<reference evidence="3 4" key="2">
    <citation type="submission" date="2019-01" db="EMBL/GenBank/DDBJ databases">
        <title>A chromosome length genome reference of the Java medaka (oryzias javanicus).</title>
        <authorList>
            <person name="Herpin A."/>
            <person name="Takehana Y."/>
            <person name="Naruse K."/>
            <person name="Ansai S."/>
            <person name="Kawaguchi M."/>
        </authorList>
    </citation>
    <scope>NUCLEOTIDE SEQUENCE [LARGE SCALE GENOMIC DNA]</scope>
    <source>
        <strain evidence="3">RS831</strain>
        <tissue evidence="3">Whole body</tissue>
    </source>
</reference>
<keyword evidence="2" id="KW-1133">Transmembrane helix</keyword>
<organism evidence="3 4">
    <name type="scientific">Oryzias javanicus</name>
    <name type="common">Javanese ricefish</name>
    <name type="synonym">Aplocheilus javanicus</name>
    <dbReference type="NCBI Taxonomy" id="123683"/>
    <lineage>
        <taxon>Eukaryota</taxon>
        <taxon>Metazoa</taxon>
        <taxon>Chordata</taxon>
        <taxon>Craniata</taxon>
        <taxon>Vertebrata</taxon>
        <taxon>Euteleostomi</taxon>
        <taxon>Actinopterygii</taxon>
        <taxon>Neopterygii</taxon>
        <taxon>Teleostei</taxon>
        <taxon>Neoteleostei</taxon>
        <taxon>Acanthomorphata</taxon>
        <taxon>Ovalentaria</taxon>
        <taxon>Atherinomorphae</taxon>
        <taxon>Beloniformes</taxon>
        <taxon>Adrianichthyidae</taxon>
        <taxon>Oryziinae</taxon>
        <taxon>Oryzias</taxon>
    </lineage>
</organism>
<accession>A0A3S2N147</accession>
<evidence type="ECO:0000256" key="2">
    <source>
        <dbReference type="SAM" id="Phobius"/>
    </source>
</evidence>
<protein>
    <submittedName>
        <fullName evidence="3">Uncharacterized protein</fullName>
    </submittedName>
</protein>
<name>A0A3S2N147_ORYJA</name>